<keyword evidence="7" id="KW-0378">Hydrolase</keyword>
<comment type="cofactor">
    <cofactor evidence="2">
        <name>Mg(2+)</name>
        <dbReference type="ChEBI" id="CHEBI:18420"/>
    </cofactor>
</comment>
<dbReference type="NCBIfam" id="TIGR01549">
    <property type="entry name" value="HAD-SF-IA-v1"/>
    <property type="match status" value="1"/>
</dbReference>
<protein>
    <recommendedName>
        <fullName evidence="5">phosphoglycolate phosphatase</fullName>
        <ecNumber evidence="5">3.1.3.18</ecNumber>
    </recommendedName>
</protein>
<keyword evidence="6" id="KW-0479">Metal-binding</keyword>
<dbReference type="PANTHER" id="PTHR43434">
    <property type="entry name" value="PHOSPHOGLYCOLATE PHOSPHATASE"/>
    <property type="match status" value="1"/>
</dbReference>
<dbReference type="GO" id="GO:0046872">
    <property type="term" value="F:metal ion binding"/>
    <property type="evidence" value="ECO:0007669"/>
    <property type="project" value="UniProtKB-KW"/>
</dbReference>
<proteinExistence type="inferred from homology"/>
<dbReference type="SFLD" id="SFLDS00003">
    <property type="entry name" value="Haloacid_Dehalogenase"/>
    <property type="match status" value="1"/>
</dbReference>
<sequence>MAGLRPAALFLDLDGTLVDTAPDLAAALNRVRQEEGLPAVDEAEVRPVVSHGGGAVVTAGLGVPPEDPAHAVLLQRLLDHYRADLATHSRLFPGLAEVLEAWESSGRPWGVVTNKPARFTEPLLEALGLSGRMAAVVSGDTLPRAKPHPDPLLHACTAAGCEPMAAIYVGDAERDIAAGMAAGLRTAVAGWGYLDAADRPDDWGAEIRLATPADLGRWLAKPAA</sequence>
<organism evidence="10 11">
    <name type="scientific">Thiohalospira halophila DSM 15071</name>
    <dbReference type="NCBI Taxonomy" id="1123397"/>
    <lineage>
        <taxon>Bacteria</taxon>
        <taxon>Pseudomonadati</taxon>
        <taxon>Pseudomonadota</taxon>
        <taxon>Gammaproteobacteria</taxon>
        <taxon>Thiohalospirales</taxon>
        <taxon>Thiohalospiraceae</taxon>
        <taxon>Thiohalospira</taxon>
    </lineage>
</organism>
<dbReference type="InterPro" id="IPR036412">
    <property type="entry name" value="HAD-like_sf"/>
</dbReference>
<dbReference type="InterPro" id="IPR037512">
    <property type="entry name" value="PGPase_prok"/>
</dbReference>
<comment type="similarity">
    <text evidence="4">Belongs to the HAD-like hydrolase superfamily. CbbY/CbbZ/Gph/YieH family.</text>
</comment>
<dbReference type="GO" id="GO:0008967">
    <property type="term" value="F:phosphoglycolate phosphatase activity"/>
    <property type="evidence" value="ECO:0007669"/>
    <property type="project" value="UniProtKB-EC"/>
</dbReference>
<dbReference type="Gene3D" id="1.10.150.240">
    <property type="entry name" value="Putative phosphatase, domain 2"/>
    <property type="match status" value="1"/>
</dbReference>
<dbReference type="InterPro" id="IPR023198">
    <property type="entry name" value="PGP-like_dom2"/>
</dbReference>
<keyword evidence="8" id="KW-0460">Magnesium</keyword>
<dbReference type="PANTHER" id="PTHR43434:SF23">
    <property type="entry name" value="PHOSPHOGLYCOLATE PHOSPHATASE"/>
    <property type="match status" value="1"/>
</dbReference>
<comment type="pathway">
    <text evidence="3">Organic acid metabolism; glycolate biosynthesis; glycolate from 2-phosphoglycolate: step 1/1.</text>
</comment>
<evidence type="ECO:0000256" key="5">
    <source>
        <dbReference type="ARBA" id="ARBA00013078"/>
    </source>
</evidence>
<dbReference type="NCBIfam" id="TIGR01509">
    <property type="entry name" value="HAD-SF-IA-v3"/>
    <property type="match status" value="1"/>
</dbReference>
<dbReference type="InterPro" id="IPR050155">
    <property type="entry name" value="HAD-like_hydrolase_sf"/>
</dbReference>
<dbReference type="NCBIfam" id="TIGR01449">
    <property type="entry name" value="PGP_bact"/>
    <property type="match status" value="1"/>
</dbReference>
<reference evidence="10 11" key="1">
    <citation type="submission" date="2016-10" db="EMBL/GenBank/DDBJ databases">
        <authorList>
            <person name="de Groot N.N."/>
        </authorList>
    </citation>
    <scope>NUCLEOTIDE SEQUENCE [LARGE SCALE GENOMIC DNA]</scope>
    <source>
        <strain evidence="10 11">HL3</strain>
    </source>
</reference>
<dbReference type="AlphaFoldDB" id="A0A1I1PPG3"/>
<evidence type="ECO:0000256" key="2">
    <source>
        <dbReference type="ARBA" id="ARBA00001946"/>
    </source>
</evidence>
<dbReference type="Gene3D" id="3.40.50.1000">
    <property type="entry name" value="HAD superfamily/HAD-like"/>
    <property type="match status" value="1"/>
</dbReference>
<dbReference type="GO" id="GO:0006281">
    <property type="term" value="P:DNA repair"/>
    <property type="evidence" value="ECO:0007669"/>
    <property type="project" value="TreeGrafter"/>
</dbReference>
<dbReference type="SUPFAM" id="SSF56784">
    <property type="entry name" value="HAD-like"/>
    <property type="match status" value="1"/>
</dbReference>
<evidence type="ECO:0000256" key="9">
    <source>
        <dbReference type="ARBA" id="ARBA00023277"/>
    </source>
</evidence>
<dbReference type="EC" id="3.1.3.18" evidence="5"/>
<dbReference type="SFLD" id="SFLDG01135">
    <property type="entry name" value="C1.5.6:_HAD__Beta-PGM__Phospha"/>
    <property type="match status" value="1"/>
</dbReference>
<evidence type="ECO:0000313" key="11">
    <source>
        <dbReference type="Proteomes" id="UP000198611"/>
    </source>
</evidence>
<dbReference type="InterPro" id="IPR023214">
    <property type="entry name" value="HAD_sf"/>
</dbReference>
<keyword evidence="9" id="KW-0119">Carbohydrate metabolism</keyword>
<gene>
    <name evidence="10" type="ORF">SAMN05660831_00736</name>
</gene>
<dbReference type="OrthoDB" id="9776368at2"/>
<dbReference type="EMBL" id="FOMJ01000001">
    <property type="protein sequence ID" value="SFD07870.1"/>
    <property type="molecule type" value="Genomic_DNA"/>
</dbReference>
<dbReference type="Pfam" id="PF13419">
    <property type="entry name" value="HAD_2"/>
    <property type="match status" value="1"/>
</dbReference>
<evidence type="ECO:0000256" key="1">
    <source>
        <dbReference type="ARBA" id="ARBA00000830"/>
    </source>
</evidence>
<evidence type="ECO:0000256" key="3">
    <source>
        <dbReference type="ARBA" id="ARBA00004818"/>
    </source>
</evidence>
<accession>A0A1I1PPG3</accession>
<comment type="catalytic activity">
    <reaction evidence="1">
        <text>2-phosphoglycolate + H2O = glycolate + phosphate</text>
        <dbReference type="Rhea" id="RHEA:14369"/>
        <dbReference type="ChEBI" id="CHEBI:15377"/>
        <dbReference type="ChEBI" id="CHEBI:29805"/>
        <dbReference type="ChEBI" id="CHEBI:43474"/>
        <dbReference type="ChEBI" id="CHEBI:58033"/>
        <dbReference type="EC" id="3.1.3.18"/>
    </reaction>
</comment>
<evidence type="ECO:0000313" key="10">
    <source>
        <dbReference type="EMBL" id="SFD07870.1"/>
    </source>
</evidence>
<dbReference type="SFLD" id="SFLDG01129">
    <property type="entry name" value="C1.5:_HAD__Beta-PGM__Phosphata"/>
    <property type="match status" value="1"/>
</dbReference>
<evidence type="ECO:0000256" key="7">
    <source>
        <dbReference type="ARBA" id="ARBA00022801"/>
    </source>
</evidence>
<evidence type="ECO:0000256" key="8">
    <source>
        <dbReference type="ARBA" id="ARBA00022842"/>
    </source>
</evidence>
<dbReference type="InterPro" id="IPR006439">
    <property type="entry name" value="HAD-SF_hydro_IA"/>
</dbReference>
<name>A0A1I1PPG3_9GAMM</name>
<dbReference type="Proteomes" id="UP000198611">
    <property type="component" value="Unassembled WGS sequence"/>
</dbReference>
<dbReference type="GO" id="GO:0005975">
    <property type="term" value="P:carbohydrate metabolic process"/>
    <property type="evidence" value="ECO:0007669"/>
    <property type="project" value="InterPro"/>
</dbReference>
<evidence type="ECO:0000256" key="4">
    <source>
        <dbReference type="ARBA" id="ARBA00006171"/>
    </source>
</evidence>
<dbReference type="STRING" id="1123397.SAMN05660831_00736"/>
<keyword evidence="11" id="KW-1185">Reference proteome</keyword>
<dbReference type="InterPro" id="IPR041492">
    <property type="entry name" value="HAD_2"/>
</dbReference>
<dbReference type="RefSeq" id="WP_093427363.1">
    <property type="nucleotide sequence ID" value="NZ_FOMJ01000001.1"/>
</dbReference>
<evidence type="ECO:0000256" key="6">
    <source>
        <dbReference type="ARBA" id="ARBA00022723"/>
    </source>
</evidence>
<dbReference type="FunFam" id="3.40.50.1000:FF:000022">
    <property type="entry name" value="Phosphoglycolate phosphatase"/>
    <property type="match status" value="1"/>
</dbReference>
<dbReference type="GO" id="GO:0005829">
    <property type="term" value="C:cytosol"/>
    <property type="evidence" value="ECO:0007669"/>
    <property type="project" value="TreeGrafter"/>
</dbReference>